<keyword evidence="2" id="KW-0472">Membrane</keyword>
<feature type="transmembrane region" description="Helical" evidence="2">
    <location>
        <begin position="7"/>
        <end position="28"/>
    </location>
</feature>
<evidence type="ECO:0000256" key="2">
    <source>
        <dbReference type="SAM" id="Phobius"/>
    </source>
</evidence>
<keyword evidence="1" id="KW-0732">Signal</keyword>
<dbReference type="InterPro" id="IPR029050">
    <property type="entry name" value="Immunoprotect_excell_Ig-like"/>
</dbReference>
<reference evidence="3" key="1">
    <citation type="journal article" date="2020" name="mSystems">
        <title>Genome- and Community-Level Interaction Insights into Carbon Utilization and Element Cycling Functions of Hydrothermarchaeota in Hydrothermal Sediment.</title>
        <authorList>
            <person name="Zhou Z."/>
            <person name="Liu Y."/>
            <person name="Xu W."/>
            <person name="Pan J."/>
            <person name="Luo Z.H."/>
            <person name="Li M."/>
        </authorList>
    </citation>
    <scope>NUCLEOTIDE SEQUENCE [LARGE SCALE GENOMIC DNA]</scope>
    <source>
        <strain evidence="3">SpSt-751</strain>
    </source>
</reference>
<evidence type="ECO:0000313" key="3">
    <source>
        <dbReference type="EMBL" id="HGB30791.1"/>
    </source>
</evidence>
<evidence type="ECO:0008006" key="4">
    <source>
        <dbReference type="Google" id="ProtNLM"/>
    </source>
</evidence>
<keyword evidence="2" id="KW-1133">Transmembrane helix</keyword>
<sequence length="311" mass="35049">MGILKKVGIGIGIVFAIIIILGIIGATLTPTGKIAETQPSETTTTQQIQPTTRAPENIVMFMGVKEGDLVRFFFGFNDRKAYDGKVSFKILDSSNKTVYTSQFDVKANQYIDYEFKLTGSPIGKVYEWKIPFNSIGKGVSNIGTAYITFTTVDGGVLTADFPLLEIPSYTPEEIRQLYETQYLQTAKNIGQTVTKGNFEVTLVRLGYFTHLQFDTWGNEVTEFRVDIKVKNIGTEKDTFSVYNAVMIVGDKQYEYSYNSKFEGYEIYPNVVKEGYIIFKDVPKDLSGQVRIIVGSAWILWNQVNYEFVVQV</sequence>
<dbReference type="AlphaFoldDB" id="A0A7C3WVA3"/>
<keyword evidence="2" id="KW-0812">Transmembrane</keyword>
<proteinExistence type="predicted"/>
<accession>A0A7C3WVA3</accession>
<protein>
    <recommendedName>
        <fullName evidence="4">DUF4352 domain-containing protein</fullName>
    </recommendedName>
</protein>
<comment type="caution">
    <text evidence="3">The sequence shown here is derived from an EMBL/GenBank/DDBJ whole genome shotgun (WGS) entry which is preliminary data.</text>
</comment>
<organism evidence="3">
    <name type="scientific">Dictyoglomus turgidum</name>
    <dbReference type="NCBI Taxonomy" id="513050"/>
    <lineage>
        <taxon>Bacteria</taxon>
        <taxon>Pseudomonadati</taxon>
        <taxon>Dictyoglomota</taxon>
        <taxon>Dictyoglomia</taxon>
        <taxon>Dictyoglomales</taxon>
        <taxon>Dictyoglomaceae</taxon>
        <taxon>Dictyoglomus</taxon>
    </lineage>
</organism>
<gene>
    <name evidence="3" type="ORF">ENV35_02800</name>
</gene>
<evidence type="ECO:0000256" key="1">
    <source>
        <dbReference type="ARBA" id="ARBA00022729"/>
    </source>
</evidence>
<dbReference type="EMBL" id="DTGA01000063">
    <property type="protein sequence ID" value="HGB30791.1"/>
    <property type="molecule type" value="Genomic_DNA"/>
</dbReference>
<dbReference type="Gene3D" id="2.60.40.1240">
    <property type="match status" value="1"/>
</dbReference>
<name>A0A7C3WVA3_9BACT</name>